<keyword evidence="1" id="KW-0812">Transmembrane</keyword>
<name>A0A8J3CT04_9PROT</name>
<keyword evidence="1" id="KW-0472">Membrane</keyword>
<feature type="transmembrane region" description="Helical" evidence="1">
    <location>
        <begin position="87"/>
        <end position="107"/>
    </location>
</feature>
<gene>
    <name evidence="2" type="ORF">GCM10009069_28970</name>
</gene>
<reference evidence="2" key="2">
    <citation type="submission" date="2020-09" db="EMBL/GenBank/DDBJ databases">
        <authorList>
            <person name="Sun Q."/>
            <person name="Kim S."/>
        </authorList>
    </citation>
    <scope>NUCLEOTIDE SEQUENCE</scope>
    <source>
        <strain evidence="2">KCTC 32513</strain>
    </source>
</reference>
<evidence type="ECO:0008006" key="4">
    <source>
        <dbReference type="Google" id="ProtNLM"/>
    </source>
</evidence>
<feature type="transmembrane region" description="Helical" evidence="1">
    <location>
        <begin position="253"/>
        <end position="279"/>
    </location>
</feature>
<feature type="transmembrane region" description="Helical" evidence="1">
    <location>
        <begin position="47"/>
        <end position="67"/>
    </location>
</feature>
<dbReference type="RefSeq" id="WP_189499608.1">
    <property type="nucleotide sequence ID" value="NZ_BMZH01000021.1"/>
</dbReference>
<evidence type="ECO:0000313" key="2">
    <source>
        <dbReference type="EMBL" id="GHB04581.1"/>
    </source>
</evidence>
<protein>
    <recommendedName>
        <fullName evidence="4">Ferric reductase like transmembrane component</fullName>
    </recommendedName>
</protein>
<accession>A0A8J3CT04</accession>
<comment type="caution">
    <text evidence="2">The sequence shown here is derived from an EMBL/GenBank/DDBJ whole genome shotgun (WGS) entry which is preliminary data.</text>
</comment>
<evidence type="ECO:0000313" key="3">
    <source>
        <dbReference type="Proteomes" id="UP000634004"/>
    </source>
</evidence>
<dbReference type="AlphaFoldDB" id="A0A8J3CT04"/>
<keyword evidence="1" id="KW-1133">Transmembrane helix</keyword>
<proteinExistence type="predicted"/>
<organism evidence="2 3">
    <name type="scientific">Algimonas arctica</name>
    <dbReference type="NCBI Taxonomy" id="1479486"/>
    <lineage>
        <taxon>Bacteria</taxon>
        <taxon>Pseudomonadati</taxon>
        <taxon>Pseudomonadota</taxon>
        <taxon>Alphaproteobacteria</taxon>
        <taxon>Maricaulales</taxon>
        <taxon>Robiginitomaculaceae</taxon>
        <taxon>Algimonas</taxon>
    </lineage>
</organism>
<feature type="transmembrane region" description="Helical" evidence="1">
    <location>
        <begin position="17"/>
        <end position="35"/>
    </location>
</feature>
<reference evidence="2" key="1">
    <citation type="journal article" date="2014" name="Int. J. Syst. Evol. Microbiol.">
        <title>Complete genome sequence of Corynebacterium casei LMG S-19264T (=DSM 44701T), isolated from a smear-ripened cheese.</title>
        <authorList>
            <consortium name="US DOE Joint Genome Institute (JGI-PGF)"/>
            <person name="Walter F."/>
            <person name="Albersmeier A."/>
            <person name="Kalinowski J."/>
            <person name="Ruckert C."/>
        </authorList>
    </citation>
    <scope>NUCLEOTIDE SEQUENCE</scope>
    <source>
        <strain evidence="2">KCTC 32513</strain>
    </source>
</reference>
<keyword evidence="3" id="KW-1185">Reference proteome</keyword>
<evidence type="ECO:0000256" key="1">
    <source>
        <dbReference type="SAM" id="Phobius"/>
    </source>
</evidence>
<dbReference type="EMBL" id="BMZH01000021">
    <property type="protein sequence ID" value="GHB04581.1"/>
    <property type="molecule type" value="Genomic_DNA"/>
</dbReference>
<sequence length="280" mass="32099">MAQAKHSSFLTYRGGRWAKFALVFSVICIGLYFAFDFEPVRNGGSWYGYTLGTIGALLILWLAWLGVRKRRYNPGNWSLKAWTSAHVYLGLSLLVIGTLHTGLQFGWNVHTLAYALMVLVILSGMFGVYFYITVPRRMSDNRAEASQVEMLDELENVSRLLRETSLSLQDADTQRILDMLAKTTLKSGVMTRLRDSHVRCPNARALKDFKVAVRTIEGDVQRGMFDVISVLERRDSLLGRIRRHQRYRALLELWLWIHIPATITLIALLIVHIIAVFYYQ</sequence>
<feature type="transmembrane region" description="Helical" evidence="1">
    <location>
        <begin position="113"/>
        <end position="132"/>
    </location>
</feature>
<dbReference type="Proteomes" id="UP000634004">
    <property type="component" value="Unassembled WGS sequence"/>
</dbReference>